<dbReference type="EMBL" id="BMAW01086114">
    <property type="protein sequence ID" value="GFU46120.1"/>
    <property type="molecule type" value="Genomic_DNA"/>
</dbReference>
<proteinExistence type="predicted"/>
<keyword evidence="2" id="KW-1185">Reference proteome</keyword>
<protein>
    <submittedName>
        <fullName evidence="1">Uncharacterized protein</fullName>
    </submittedName>
</protein>
<evidence type="ECO:0000313" key="1">
    <source>
        <dbReference type="EMBL" id="GFU46120.1"/>
    </source>
</evidence>
<evidence type="ECO:0000313" key="2">
    <source>
        <dbReference type="Proteomes" id="UP000887013"/>
    </source>
</evidence>
<gene>
    <name evidence="1" type="primary">AVEN_258224_1</name>
    <name evidence="1" type="ORF">NPIL_542811</name>
</gene>
<dbReference type="OrthoDB" id="6424295at2759"/>
<sequence>MINILPAKFCVFQLLIQKTRGLLHKEELTENELTHLQNSLSCIIHHAKENIIYNASWNADMCSLNVCNYGTAVWTIFLKYLPPLLNYVDTKGLLMICGCFRDIILQEQSSLNTAIIPIFKMHVKLICILKI</sequence>
<reference evidence="1" key="1">
    <citation type="submission" date="2020-08" db="EMBL/GenBank/DDBJ databases">
        <title>Multicomponent nature underlies the extraordinary mechanical properties of spider dragline silk.</title>
        <authorList>
            <person name="Kono N."/>
            <person name="Nakamura H."/>
            <person name="Mori M."/>
            <person name="Yoshida Y."/>
            <person name="Ohtoshi R."/>
            <person name="Malay A.D."/>
            <person name="Moran D.A.P."/>
            <person name="Tomita M."/>
            <person name="Numata K."/>
            <person name="Arakawa K."/>
        </authorList>
    </citation>
    <scope>NUCLEOTIDE SEQUENCE</scope>
</reference>
<feature type="non-terminal residue" evidence="1">
    <location>
        <position position="1"/>
    </location>
</feature>
<comment type="caution">
    <text evidence="1">The sequence shown here is derived from an EMBL/GenBank/DDBJ whole genome shotgun (WGS) entry which is preliminary data.</text>
</comment>
<organism evidence="1 2">
    <name type="scientific">Nephila pilipes</name>
    <name type="common">Giant wood spider</name>
    <name type="synonym">Nephila maculata</name>
    <dbReference type="NCBI Taxonomy" id="299642"/>
    <lineage>
        <taxon>Eukaryota</taxon>
        <taxon>Metazoa</taxon>
        <taxon>Ecdysozoa</taxon>
        <taxon>Arthropoda</taxon>
        <taxon>Chelicerata</taxon>
        <taxon>Arachnida</taxon>
        <taxon>Araneae</taxon>
        <taxon>Araneomorphae</taxon>
        <taxon>Entelegynae</taxon>
        <taxon>Araneoidea</taxon>
        <taxon>Nephilidae</taxon>
        <taxon>Nephila</taxon>
    </lineage>
</organism>
<dbReference type="Proteomes" id="UP000887013">
    <property type="component" value="Unassembled WGS sequence"/>
</dbReference>
<accession>A0A8X6UL12</accession>
<name>A0A8X6UL12_NEPPI</name>
<dbReference type="AlphaFoldDB" id="A0A8X6UL12"/>